<gene>
    <name evidence="3" type="ORF">EHQ95_09830</name>
</gene>
<feature type="compositionally biased region" description="Polar residues" evidence="1">
    <location>
        <begin position="43"/>
        <end position="53"/>
    </location>
</feature>
<feature type="transmembrane region" description="Helical" evidence="2">
    <location>
        <begin position="12"/>
        <end position="28"/>
    </location>
</feature>
<sequence length="59" mass="6903">MRCYKVKSKLSGFGSIYFFIPYLLFYLPNNIEGGRQIKYNAGSHPNGNSQRNTRNQREK</sequence>
<keyword evidence="2" id="KW-0472">Membrane</keyword>
<keyword evidence="2" id="KW-1133">Transmembrane helix</keyword>
<evidence type="ECO:0008006" key="5">
    <source>
        <dbReference type="Google" id="ProtNLM"/>
    </source>
</evidence>
<protein>
    <recommendedName>
        <fullName evidence="5">DUF805 domain-containing protein</fullName>
    </recommendedName>
</protein>
<dbReference type="RefSeq" id="WP_002975905.1">
    <property type="nucleotide sequence ID" value="NZ_RQHF01000025.1"/>
</dbReference>
<keyword evidence="2" id="KW-0812">Transmembrane</keyword>
<keyword evidence="4" id="KW-1185">Reference proteome</keyword>
<proteinExistence type="predicted"/>
<name>A0ABY2NPU0_9LEPT</name>
<reference evidence="4" key="1">
    <citation type="journal article" date="2019" name="PLoS Negl. Trop. Dis.">
        <title>Revisiting the worldwide diversity of Leptospira species in the environment.</title>
        <authorList>
            <person name="Vincent A.T."/>
            <person name="Schiettekatte O."/>
            <person name="Bourhy P."/>
            <person name="Veyrier F.J."/>
            <person name="Picardeau M."/>
        </authorList>
    </citation>
    <scope>NUCLEOTIDE SEQUENCE [LARGE SCALE GENOMIC DNA]</scope>
    <source>
        <strain evidence="4">201601955</strain>
    </source>
</reference>
<accession>A0ABY2NPU0</accession>
<evidence type="ECO:0000256" key="1">
    <source>
        <dbReference type="SAM" id="MobiDB-lite"/>
    </source>
</evidence>
<feature type="region of interest" description="Disordered" evidence="1">
    <location>
        <begin position="37"/>
        <end position="59"/>
    </location>
</feature>
<evidence type="ECO:0000313" key="4">
    <source>
        <dbReference type="Proteomes" id="UP000298112"/>
    </source>
</evidence>
<organism evidence="3 4">
    <name type="scientific">Leptospira vanthielii</name>
    <dbReference type="NCBI Taxonomy" id="293085"/>
    <lineage>
        <taxon>Bacteria</taxon>
        <taxon>Pseudomonadati</taxon>
        <taxon>Spirochaetota</taxon>
        <taxon>Spirochaetia</taxon>
        <taxon>Leptospirales</taxon>
        <taxon>Leptospiraceae</taxon>
        <taxon>Leptospira</taxon>
    </lineage>
</organism>
<comment type="caution">
    <text evidence="3">The sequence shown here is derived from an EMBL/GenBank/DDBJ whole genome shotgun (WGS) entry which is preliminary data.</text>
</comment>
<evidence type="ECO:0000313" key="3">
    <source>
        <dbReference type="EMBL" id="TGM56918.1"/>
    </source>
</evidence>
<evidence type="ECO:0000256" key="2">
    <source>
        <dbReference type="SAM" id="Phobius"/>
    </source>
</evidence>
<dbReference type="EMBL" id="RQHF01000025">
    <property type="protein sequence ID" value="TGM56918.1"/>
    <property type="molecule type" value="Genomic_DNA"/>
</dbReference>
<dbReference type="Proteomes" id="UP000298112">
    <property type="component" value="Unassembled WGS sequence"/>
</dbReference>